<dbReference type="AlphaFoldDB" id="A0A6J2KH80"/>
<protein>
    <submittedName>
        <fullName evidence="4">GILT-like protein 1</fullName>
    </submittedName>
</protein>
<organism evidence="3 4">
    <name type="scientific">Bombyx mandarina</name>
    <name type="common">Wild silk moth</name>
    <name type="synonym">Wild silkworm</name>
    <dbReference type="NCBI Taxonomy" id="7092"/>
    <lineage>
        <taxon>Eukaryota</taxon>
        <taxon>Metazoa</taxon>
        <taxon>Ecdysozoa</taxon>
        <taxon>Arthropoda</taxon>
        <taxon>Hexapoda</taxon>
        <taxon>Insecta</taxon>
        <taxon>Pterygota</taxon>
        <taxon>Neoptera</taxon>
        <taxon>Endopterygota</taxon>
        <taxon>Lepidoptera</taxon>
        <taxon>Glossata</taxon>
        <taxon>Ditrysia</taxon>
        <taxon>Bombycoidea</taxon>
        <taxon>Bombycidae</taxon>
        <taxon>Bombycinae</taxon>
        <taxon>Bombyx</taxon>
    </lineage>
</organism>
<dbReference type="GeneID" id="114251002"/>
<proteinExistence type="inferred from homology"/>
<dbReference type="RefSeq" id="XP_028040948.1">
    <property type="nucleotide sequence ID" value="XM_028185147.1"/>
</dbReference>
<comment type="similarity">
    <text evidence="1">Belongs to the GILT family.</text>
</comment>
<dbReference type="Pfam" id="PF03227">
    <property type="entry name" value="GILT"/>
    <property type="match status" value="1"/>
</dbReference>
<dbReference type="PANTHER" id="PTHR13234:SF68">
    <property type="entry name" value="GH19763P"/>
    <property type="match status" value="1"/>
</dbReference>
<reference evidence="4" key="1">
    <citation type="submission" date="2025-08" db="UniProtKB">
        <authorList>
            <consortium name="RefSeq"/>
        </authorList>
    </citation>
    <scope>IDENTIFICATION</scope>
    <source>
        <tissue evidence="4">Silk gland</tissue>
    </source>
</reference>
<keyword evidence="2" id="KW-0325">Glycoprotein</keyword>
<evidence type="ECO:0000313" key="3">
    <source>
        <dbReference type="Proteomes" id="UP000504629"/>
    </source>
</evidence>
<dbReference type="InterPro" id="IPR004911">
    <property type="entry name" value="Interferon-induced_GILT"/>
</dbReference>
<accession>A0A6J2KH80</accession>
<keyword evidence="3" id="KW-1185">Reference proteome</keyword>
<name>A0A6J2KH80_BOMMA</name>
<evidence type="ECO:0000313" key="4">
    <source>
        <dbReference type="RefSeq" id="XP_028040948.1"/>
    </source>
</evidence>
<evidence type="ECO:0000256" key="2">
    <source>
        <dbReference type="ARBA" id="ARBA00023180"/>
    </source>
</evidence>
<dbReference type="OrthoDB" id="958254at2759"/>
<sequence length="228" mass="25664">MYIVYDNVSVLSTRMHRAVAMSVKVILCLVLACTYVEALQTVNGKIKISVGTTAGCSDTVNFISQQLKEAYDLYKEYLEIEYVPWGRTRFENGQFTCQFGVNDCWANRLHRCALNMLRGNQDAQVRYMQCEYAPPFPSFIQGSYVCAREAGLDLVNLDHCVANVGDELDTRAQAAAAQPMAVINFVPSIVLNDEIDRNRHNEAFRRLPSLICFALLDDPNNDITSCQI</sequence>
<evidence type="ECO:0000256" key="1">
    <source>
        <dbReference type="ARBA" id="ARBA00005679"/>
    </source>
</evidence>
<dbReference type="Proteomes" id="UP000504629">
    <property type="component" value="Unplaced"/>
</dbReference>
<dbReference type="KEGG" id="bman:114251002"/>
<dbReference type="GO" id="GO:0016671">
    <property type="term" value="F:oxidoreductase activity, acting on a sulfur group of donors, disulfide as acceptor"/>
    <property type="evidence" value="ECO:0007669"/>
    <property type="project" value="InterPro"/>
</dbReference>
<dbReference type="PANTHER" id="PTHR13234">
    <property type="entry name" value="GAMMA-INTERFERON INDUCIBLE LYSOSOMAL THIOL REDUCTASE GILT"/>
    <property type="match status" value="1"/>
</dbReference>
<gene>
    <name evidence="4" type="primary">LOC114251002</name>
</gene>